<dbReference type="PIRSF" id="PIRSF000948">
    <property type="entry name" value="Sphingomy_PDE"/>
    <property type="match status" value="1"/>
</dbReference>
<evidence type="ECO:0000256" key="3">
    <source>
        <dbReference type="PIRNR" id="PIRNR000948"/>
    </source>
</evidence>
<dbReference type="FunFam" id="3.60.21.10:FF:000083">
    <property type="entry name" value="Sphingomyelin phosphodiesterase"/>
    <property type="match status" value="1"/>
</dbReference>
<comment type="caution">
    <text evidence="9">The sequence shown here is derived from an EMBL/GenBank/DDBJ whole genome shotgun (WGS) entry which is preliminary data.</text>
</comment>
<feature type="disulfide bond" evidence="5">
    <location>
        <begin position="67"/>
        <end position="78"/>
    </location>
</feature>
<feature type="disulfide bond" evidence="5">
    <location>
        <begin position="542"/>
        <end position="546"/>
    </location>
</feature>
<feature type="binding site" evidence="4">
    <location>
        <position position="151"/>
    </location>
    <ligand>
        <name>Zn(2+)</name>
        <dbReference type="ChEBI" id="CHEBI:29105"/>
        <label>1</label>
    </ligand>
</feature>
<feature type="region of interest" description="Disordered" evidence="6">
    <location>
        <begin position="579"/>
        <end position="603"/>
    </location>
</feature>
<dbReference type="AlphaFoldDB" id="A0A421DGL6"/>
<evidence type="ECO:0000256" key="1">
    <source>
        <dbReference type="ARBA" id="ARBA00022801"/>
    </source>
</evidence>
<dbReference type="GO" id="GO:0016798">
    <property type="term" value="F:hydrolase activity, acting on glycosyl bonds"/>
    <property type="evidence" value="ECO:0007669"/>
    <property type="project" value="UniProtKB-KW"/>
</dbReference>
<dbReference type="GO" id="GO:0004767">
    <property type="term" value="F:sphingomyelin phosphodiesterase activity"/>
    <property type="evidence" value="ECO:0007669"/>
    <property type="project" value="UniProtKB-UniRule"/>
</dbReference>
<feature type="disulfide bond" evidence="5">
    <location>
        <begin position="38"/>
        <end position="114"/>
    </location>
</feature>
<dbReference type="STRING" id="1245748.A0A421DGL6"/>
<dbReference type="Pfam" id="PF00149">
    <property type="entry name" value="Metallophos"/>
    <property type="match status" value="1"/>
</dbReference>
<evidence type="ECO:0000313" key="9">
    <source>
        <dbReference type="EMBL" id="RLM01219.1"/>
    </source>
</evidence>
<dbReference type="GO" id="GO:0046872">
    <property type="term" value="F:metal ion binding"/>
    <property type="evidence" value="ECO:0007669"/>
    <property type="project" value="UniProtKB-KW"/>
</dbReference>
<sequence length="637" mass="69363">MRLITVVTALASLATIQGASGENWVNTIWDEIKETITCAGCEGLLGTLKLVAGLGPDVLINVLTDVCKLAKVEDPDVCAGIIEAEGPAAYYVLKQLKVGSHASKSFCSQMVGLCDYPEVRPYNISFPVPKPSTQRPPPSGQPPIRVAHISDTHVDRAYETGANYECSKPICCRVYTEDDAPAKTPFPCGPYGHPKCDPPLRLEESMMAAIAALDPAFSIYTGDVVPHDVWSVNRTEVLHDLNATYSLLDQLGLVYAALGNHDTAPVNLFPSERIPVSHNPQWAYDALAEDWTNLVGAPLSAPVVHATDQFGSYSAIHPGGKLRIISYNSVFYYTYNFYAYQEPMEYDPNGQLAWLIAELQAAETAGQRVWLIAHIPTGAADTLRDYSHYLDQIIQRYDATIAALFFGHTHTDLFQVSYADPAHPSADSASAVGYITPSLTPTSGPPAFRIYDIDPVTFAVLDYTVYTADISTSTSPETTPKWTKYYSAKESYGSLLTPPLTDPTAELTPAFWHNVTALMETDNTVFQAWWGRTTRGFNVPECNAQCARDQICSLRAADAQYGCVRGTLSITKRDGDGDGLDLGGAAAGAPPGPQRQRHMQSARPQCEEAGLARVLAAVIRETDDLQGLLLQRAELYI</sequence>
<comment type="function">
    <text evidence="3">Converts sphingomyelin to ceramide.</text>
</comment>
<feature type="binding site" evidence="4">
    <location>
        <position position="153"/>
    </location>
    <ligand>
        <name>Zn(2+)</name>
        <dbReference type="ChEBI" id="CHEBI:29105"/>
        <label>1</label>
    </ligand>
</feature>
<feature type="chain" id="PRO_5019377907" description="Sphingomyelin phosphodiesterase" evidence="7">
    <location>
        <begin position="22"/>
        <end position="637"/>
    </location>
</feature>
<dbReference type="PANTHER" id="PTHR10340">
    <property type="entry name" value="SPHINGOMYELIN PHOSPHODIESTERASE"/>
    <property type="match status" value="1"/>
</dbReference>
<name>A0A421DGL6_9EURO</name>
<dbReference type="InterPro" id="IPR029052">
    <property type="entry name" value="Metallo-depent_PP-like"/>
</dbReference>
<protein>
    <recommendedName>
        <fullName evidence="3">Sphingomyelin phosphodiesterase</fullName>
    </recommendedName>
</protein>
<keyword evidence="4" id="KW-0862">Zinc</keyword>
<feature type="binding site" evidence="4">
    <location>
        <position position="223"/>
    </location>
    <ligand>
        <name>Zn(2+)</name>
        <dbReference type="ChEBI" id="CHEBI:29105"/>
        <label>2</label>
    </ligand>
</feature>
<feature type="domain" description="Calcineurin-like phosphoesterase" evidence="8">
    <location>
        <begin position="144"/>
        <end position="411"/>
    </location>
</feature>
<feature type="signal peptide" evidence="7">
    <location>
        <begin position="1"/>
        <end position="21"/>
    </location>
</feature>
<reference evidence="9 10" key="1">
    <citation type="submission" date="2018-08" db="EMBL/GenBank/DDBJ databases">
        <title>Draft genome sequences of two Aspergillus turcosus clinical strains isolated from bronchoalveolar lavage fluid: one azole-susceptible and the other azole-resistant.</title>
        <authorList>
            <person name="Parent-Michaud M."/>
            <person name="Dufresne P.J."/>
            <person name="Fournier E."/>
            <person name="Martineau C."/>
            <person name="Moreira S."/>
            <person name="Perkins V."/>
            <person name="De Repentigny L."/>
            <person name="Dufresne S.F."/>
        </authorList>
    </citation>
    <scope>NUCLEOTIDE SEQUENCE [LARGE SCALE GENOMIC DNA]</scope>
    <source>
        <strain evidence="9">HMR AF 1038</strain>
    </source>
</reference>
<proteinExistence type="inferred from homology"/>
<dbReference type="EMBL" id="NIDN02000007">
    <property type="protein sequence ID" value="RLM01219.1"/>
    <property type="molecule type" value="Genomic_DNA"/>
</dbReference>
<feature type="disulfide bond" evidence="5">
    <location>
        <begin position="166"/>
        <end position="171"/>
    </location>
</feature>
<dbReference type="OrthoDB" id="282973at2759"/>
<dbReference type="Proteomes" id="UP000215289">
    <property type="component" value="Unassembled WGS sequence"/>
</dbReference>
<evidence type="ECO:0000256" key="6">
    <source>
        <dbReference type="SAM" id="MobiDB-lite"/>
    </source>
</evidence>
<evidence type="ECO:0000256" key="5">
    <source>
        <dbReference type="PIRSR" id="PIRSR000948-2"/>
    </source>
</evidence>
<evidence type="ECO:0000256" key="4">
    <source>
        <dbReference type="PIRSR" id="PIRSR000948-1"/>
    </source>
</evidence>
<evidence type="ECO:0000259" key="8">
    <source>
        <dbReference type="Pfam" id="PF00149"/>
    </source>
</evidence>
<keyword evidence="2" id="KW-0325">Glycoprotein</keyword>
<comment type="similarity">
    <text evidence="3">Belongs to the acid sphingomyelinase family.</text>
</comment>
<dbReference type="GO" id="GO:0006685">
    <property type="term" value="P:sphingomyelin catabolic process"/>
    <property type="evidence" value="ECO:0007669"/>
    <property type="project" value="UniProtKB-UniRule"/>
</dbReference>
<dbReference type="PANTHER" id="PTHR10340:SF34">
    <property type="entry name" value="SPHINGOMYELIN PHOSPHODIESTERASE"/>
    <property type="match status" value="1"/>
</dbReference>
<dbReference type="InterPro" id="IPR004843">
    <property type="entry name" value="Calcineurin-like_PHP"/>
</dbReference>
<keyword evidence="10" id="KW-1185">Reference proteome</keyword>
<feature type="binding site" evidence="4">
    <location>
        <position position="374"/>
    </location>
    <ligand>
        <name>Zn(2+)</name>
        <dbReference type="ChEBI" id="CHEBI:29105"/>
        <label>2</label>
    </ligand>
</feature>
<evidence type="ECO:0000313" key="10">
    <source>
        <dbReference type="Proteomes" id="UP000215289"/>
    </source>
</evidence>
<evidence type="ECO:0000256" key="7">
    <source>
        <dbReference type="SAM" id="SignalP"/>
    </source>
</evidence>
<dbReference type="InterPro" id="IPR011160">
    <property type="entry name" value="Sphingomy_PDE"/>
</dbReference>
<organism evidence="9 10">
    <name type="scientific">Aspergillus turcosus</name>
    <dbReference type="NCBI Taxonomy" id="1245748"/>
    <lineage>
        <taxon>Eukaryota</taxon>
        <taxon>Fungi</taxon>
        <taxon>Dikarya</taxon>
        <taxon>Ascomycota</taxon>
        <taxon>Pezizomycotina</taxon>
        <taxon>Eurotiomycetes</taxon>
        <taxon>Eurotiomycetidae</taxon>
        <taxon>Eurotiales</taxon>
        <taxon>Aspergillaceae</taxon>
        <taxon>Aspergillus</taxon>
        <taxon>Aspergillus subgen. Fumigati</taxon>
    </lineage>
</organism>
<keyword evidence="1 3" id="KW-0378">Hydrolase</keyword>
<dbReference type="InterPro" id="IPR041805">
    <property type="entry name" value="ASMase/PPN1_MPP"/>
</dbReference>
<dbReference type="Gene3D" id="3.60.21.10">
    <property type="match status" value="1"/>
</dbReference>
<dbReference type="GO" id="GO:0016020">
    <property type="term" value="C:membrane"/>
    <property type="evidence" value="ECO:0007669"/>
    <property type="project" value="GOC"/>
</dbReference>
<feature type="disulfide bond" evidence="5">
    <location>
        <begin position="172"/>
        <end position="196"/>
    </location>
</feature>
<accession>A0A421DGL6</accession>
<feature type="binding site" evidence="4">
    <location>
        <position position="408"/>
    </location>
    <ligand>
        <name>Zn(2+)</name>
        <dbReference type="ChEBI" id="CHEBI:29105"/>
        <label>2</label>
    </ligand>
</feature>
<gene>
    <name evidence="9" type="ORF">CFD26_108324</name>
</gene>
<keyword evidence="4" id="KW-0479">Metal-binding</keyword>
<evidence type="ECO:0000256" key="2">
    <source>
        <dbReference type="ARBA" id="ARBA00023180"/>
    </source>
</evidence>
<keyword evidence="5" id="KW-1015">Disulfide bond</keyword>
<feature type="binding site" evidence="4">
    <location>
        <position position="260"/>
    </location>
    <ligand>
        <name>Zn(2+)</name>
        <dbReference type="ChEBI" id="CHEBI:29105"/>
        <label>2</label>
    </ligand>
</feature>
<feature type="binding site" evidence="4">
    <location>
        <position position="223"/>
    </location>
    <ligand>
        <name>Zn(2+)</name>
        <dbReference type="ChEBI" id="CHEBI:29105"/>
        <label>1</label>
    </ligand>
</feature>
<comment type="cofactor">
    <cofactor evidence="4">
        <name>Zn(2+)</name>
        <dbReference type="ChEBI" id="CHEBI:29105"/>
    </cofactor>
    <text evidence="4">Binds 2 Zn(2+) ions per subunit.</text>
</comment>
<feature type="binding site" evidence="4">
    <location>
        <position position="410"/>
    </location>
    <ligand>
        <name>Zn(2+)</name>
        <dbReference type="ChEBI" id="CHEBI:29105"/>
        <label>1</label>
    </ligand>
</feature>
<keyword evidence="7" id="KW-0732">Signal</keyword>
<dbReference type="CDD" id="cd00842">
    <property type="entry name" value="MPP_ASMase"/>
    <property type="match status" value="1"/>
</dbReference>
<keyword evidence="3" id="KW-0326">Glycosidase</keyword>
<dbReference type="SUPFAM" id="SSF56300">
    <property type="entry name" value="Metallo-dependent phosphatases"/>
    <property type="match status" value="1"/>
</dbReference>